<name>A0A1Y0XXR3_ACEPA</name>
<protein>
    <submittedName>
        <fullName evidence="1">Uncharacterized protein</fullName>
    </submittedName>
</protein>
<dbReference type="Proteomes" id="UP000196205">
    <property type="component" value="Chromosome"/>
</dbReference>
<reference evidence="1 2" key="1">
    <citation type="submission" date="2017-05" db="EMBL/GenBank/DDBJ databases">
        <title>Genome sequence of Acetobacter pasteurianus subsp. pasteurianus strain SRCM101342.</title>
        <authorList>
            <person name="Cho S.H."/>
        </authorList>
    </citation>
    <scope>NUCLEOTIDE SEQUENCE [LARGE SCALE GENOMIC DNA]</scope>
    <source>
        <strain evidence="1 2">SRCM101342</strain>
    </source>
</reference>
<sequence length="76" mass="8296">MWSLFVIAALPPINSKAGCKSKTLNKKAASLSALQPLPHNCIILASLSIHIYAYTDLCTNIYRQTDIRPGKRGSPL</sequence>
<evidence type="ECO:0000313" key="2">
    <source>
        <dbReference type="Proteomes" id="UP000196205"/>
    </source>
</evidence>
<accession>A0A1Y0XXR3</accession>
<organism evidence="1 2">
    <name type="scientific">Acetobacter pasteurianus subsp. pasteurianus</name>
    <dbReference type="NCBI Taxonomy" id="481145"/>
    <lineage>
        <taxon>Bacteria</taxon>
        <taxon>Pseudomonadati</taxon>
        <taxon>Pseudomonadota</taxon>
        <taxon>Alphaproteobacteria</taxon>
        <taxon>Acetobacterales</taxon>
        <taxon>Acetobacteraceae</taxon>
        <taxon>Acetobacter</taxon>
    </lineage>
</organism>
<gene>
    <name evidence="1" type="ORF">S1001342_01350</name>
</gene>
<dbReference type="AlphaFoldDB" id="A0A1Y0XXR3"/>
<evidence type="ECO:0000313" key="1">
    <source>
        <dbReference type="EMBL" id="ARW47680.1"/>
    </source>
</evidence>
<proteinExistence type="predicted"/>
<dbReference type="EMBL" id="CP021509">
    <property type="protein sequence ID" value="ARW47680.1"/>
    <property type="molecule type" value="Genomic_DNA"/>
</dbReference>